<protein>
    <submittedName>
        <fullName evidence="1">Single-stranded DNA-binding protein</fullName>
    </submittedName>
</protein>
<gene>
    <name evidence="1" type="ORF">CRN52_07895</name>
</gene>
<reference evidence="1 2" key="1">
    <citation type="journal article" date="2018" name="Front. Microbiol.">
        <title>Phylogeny of Vibrio vulnificus from the Analysis of the Core-Genome: Implications for Intra-Species Taxonomy.</title>
        <authorList>
            <person name="Roig F.J."/>
            <person name="Gonzalez-Candelas F."/>
            <person name="Sanjuan E."/>
            <person name="Fouz B."/>
            <person name="Feil E.J."/>
            <person name="Llorens C."/>
            <person name="Baker-Austin C."/>
            <person name="Oliver J.D."/>
            <person name="Danin-Poleg Y."/>
            <person name="Gibas C.J."/>
            <person name="Kashi Y."/>
            <person name="Gulig P.A."/>
            <person name="Morrison S.S."/>
            <person name="Amaro C."/>
        </authorList>
    </citation>
    <scope>NUCLEOTIDE SEQUENCE [LARGE SCALE GENOMIC DNA]</scope>
    <source>
        <strain evidence="1 2">CECT4608</strain>
    </source>
</reference>
<dbReference type="Proteomes" id="UP000237466">
    <property type="component" value="Unassembled WGS sequence"/>
</dbReference>
<dbReference type="GO" id="GO:0003677">
    <property type="term" value="F:DNA binding"/>
    <property type="evidence" value="ECO:0007669"/>
    <property type="project" value="UniProtKB-KW"/>
</dbReference>
<dbReference type="EMBL" id="PDGH01000066">
    <property type="protein sequence ID" value="POB48700.1"/>
    <property type="molecule type" value="Genomic_DNA"/>
</dbReference>
<dbReference type="RefSeq" id="WP_103200105.1">
    <property type="nucleotide sequence ID" value="NZ_PDGH01000066.1"/>
</dbReference>
<sequence length="103" mass="11639">MSAIDNKSLQNLQLNVTGKVLRTRNYDGMFYTAVICPAKDAYSRPSIVEIRSKSRLGAQVDEEIKGMLCELSGFEGKAYRVTDRDTGEQRQIKPVNHFLDLVE</sequence>
<evidence type="ECO:0000313" key="2">
    <source>
        <dbReference type="Proteomes" id="UP000237466"/>
    </source>
</evidence>
<proteinExistence type="predicted"/>
<dbReference type="AlphaFoldDB" id="A0A2S3R4R8"/>
<keyword evidence="1" id="KW-0238">DNA-binding</keyword>
<comment type="caution">
    <text evidence="1">The sequence shown here is derived from an EMBL/GenBank/DDBJ whole genome shotgun (WGS) entry which is preliminary data.</text>
</comment>
<accession>A0A2S3R4R8</accession>
<name>A0A2S3R4R8_VIBVL</name>
<evidence type="ECO:0000313" key="1">
    <source>
        <dbReference type="EMBL" id="POB48700.1"/>
    </source>
</evidence>
<organism evidence="1 2">
    <name type="scientific">Vibrio vulnificus</name>
    <dbReference type="NCBI Taxonomy" id="672"/>
    <lineage>
        <taxon>Bacteria</taxon>
        <taxon>Pseudomonadati</taxon>
        <taxon>Pseudomonadota</taxon>
        <taxon>Gammaproteobacteria</taxon>
        <taxon>Vibrionales</taxon>
        <taxon>Vibrionaceae</taxon>
        <taxon>Vibrio</taxon>
    </lineage>
</organism>